<dbReference type="InterPro" id="IPR024550">
    <property type="entry name" value="TFIIEa/SarR/Rpc3_HTH_dom"/>
</dbReference>
<dbReference type="SUPFAM" id="SSF46785">
    <property type="entry name" value="Winged helix' DNA-binding domain"/>
    <property type="match status" value="1"/>
</dbReference>
<keyword evidence="6" id="KW-1185">Reference proteome</keyword>
<dbReference type="SUPFAM" id="SSF57783">
    <property type="entry name" value="Zinc beta-ribbon"/>
    <property type="match status" value="1"/>
</dbReference>
<dbReference type="GO" id="GO:0006367">
    <property type="term" value="P:transcription initiation at RNA polymerase II promoter"/>
    <property type="evidence" value="ECO:0007669"/>
    <property type="project" value="InterPro"/>
</dbReference>
<feature type="compositionally biased region" description="Polar residues" evidence="3">
    <location>
        <begin position="229"/>
        <end position="241"/>
    </location>
</feature>
<dbReference type="PANTHER" id="PTHR13097:SF7">
    <property type="entry name" value="GENERAL TRANSCRIPTION FACTOR IIE SUBUNIT 1"/>
    <property type="match status" value="1"/>
</dbReference>
<dbReference type="InterPro" id="IPR036390">
    <property type="entry name" value="WH_DNA-bd_sf"/>
</dbReference>
<dbReference type="InterPro" id="IPR039997">
    <property type="entry name" value="TFE"/>
</dbReference>
<evidence type="ECO:0000256" key="3">
    <source>
        <dbReference type="SAM" id="MobiDB-lite"/>
    </source>
</evidence>
<dbReference type="GO" id="GO:0005673">
    <property type="term" value="C:transcription factor TFIIE complex"/>
    <property type="evidence" value="ECO:0007669"/>
    <property type="project" value="TreeGrafter"/>
</dbReference>
<dbReference type="PROSITE" id="PS51344">
    <property type="entry name" value="HTH_TFE_IIE"/>
    <property type="match status" value="1"/>
</dbReference>
<evidence type="ECO:0000313" key="6">
    <source>
        <dbReference type="Proteomes" id="UP001177140"/>
    </source>
</evidence>
<evidence type="ECO:0000256" key="2">
    <source>
        <dbReference type="ARBA" id="ARBA00023163"/>
    </source>
</evidence>
<evidence type="ECO:0000313" key="5">
    <source>
        <dbReference type="EMBL" id="MCL7047939.1"/>
    </source>
</evidence>
<feature type="domain" description="HTH TFE/IIEalpha-type" evidence="4">
    <location>
        <begin position="19"/>
        <end position="103"/>
    </location>
</feature>
<sequence>MQTPDQMHKDCAKVSVEPFNRLVKLAARAFYDDNPGMAVVVLDALTRRQWVREEDLARDLKLHPKKLSQILHSLEEEKLVTRDHLHTHSYCCLHYSQVYDVVRYKLHRMKKELKDGPDNWNTVQGYVCTGCKRRCNVLDAFQLISLTGQGLHCKNCNVALVAKSDKLSANEMGDGNDTARRLRRLQEMEEQLKPLLEQLNVVENLPCPEFGALQEWEARTSAAHRAANGNASGNDPSNSSRGYGGAPLPFIPDIELPGAARKILPSWMTMQGMNVLNDLRDELRGEATIDRQDGMKSELEDDDDDFEWVEAPPTGMATETYRLHDFDLNVPAAEEDEIDWEYC</sequence>
<keyword evidence="2" id="KW-0804">Transcription</keyword>
<keyword evidence="1" id="KW-0805">Transcription regulation</keyword>
<dbReference type="Proteomes" id="UP001177140">
    <property type="component" value="Unassembled WGS sequence"/>
</dbReference>
<feature type="region of interest" description="Disordered" evidence="3">
    <location>
        <begin position="224"/>
        <end position="244"/>
    </location>
</feature>
<dbReference type="InterPro" id="IPR002853">
    <property type="entry name" value="TFIIE_asu"/>
</dbReference>
<dbReference type="EMBL" id="JAJJMA010298886">
    <property type="protein sequence ID" value="MCL7047939.1"/>
    <property type="molecule type" value="Genomic_DNA"/>
</dbReference>
<gene>
    <name evidence="5" type="ORF">MKW94_024298</name>
</gene>
<accession>A0AA42B1S1</accession>
<dbReference type="InterPro" id="IPR017919">
    <property type="entry name" value="TFIIE/TFIIEa_HTH"/>
</dbReference>
<dbReference type="SMART" id="SM00531">
    <property type="entry name" value="TFIIE"/>
    <property type="match status" value="1"/>
</dbReference>
<reference evidence="5" key="1">
    <citation type="submission" date="2022-03" db="EMBL/GenBank/DDBJ databases">
        <title>A functionally conserved STORR gene fusion in Papaver species that diverged 16.8 million years ago.</title>
        <authorList>
            <person name="Catania T."/>
        </authorList>
    </citation>
    <scope>NUCLEOTIDE SEQUENCE</scope>
    <source>
        <strain evidence="5">S-191538</strain>
    </source>
</reference>
<dbReference type="Pfam" id="PF02002">
    <property type="entry name" value="TFIIE_alpha"/>
    <property type="match status" value="1"/>
</dbReference>
<evidence type="ECO:0000259" key="4">
    <source>
        <dbReference type="PROSITE" id="PS51344"/>
    </source>
</evidence>
<dbReference type="PANTHER" id="PTHR13097">
    <property type="entry name" value="TRANSCRIPTION INITIATION FACTOR IIE, ALPHA SUBUNIT"/>
    <property type="match status" value="1"/>
</dbReference>
<dbReference type="AlphaFoldDB" id="A0AA42B1S1"/>
<organism evidence="5 6">
    <name type="scientific">Papaver nudicaule</name>
    <name type="common">Iceland poppy</name>
    <dbReference type="NCBI Taxonomy" id="74823"/>
    <lineage>
        <taxon>Eukaryota</taxon>
        <taxon>Viridiplantae</taxon>
        <taxon>Streptophyta</taxon>
        <taxon>Embryophyta</taxon>
        <taxon>Tracheophyta</taxon>
        <taxon>Spermatophyta</taxon>
        <taxon>Magnoliopsida</taxon>
        <taxon>Ranunculales</taxon>
        <taxon>Papaveraceae</taxon>
        <taxon>Papaveroideae</taxon>
        <taxon>Papaver</taxon>
    </lineage>
</organism>
<proteinExistence type="predicted"/>
<evidence type="ECO:0000256" key="1">
    <source>
        <dbReference type="ARBA" id="ARBA00023015"/>
    </source>
</evidence>
<name>A0AA42B1S1_PAPNU</name>
<comment type="caution">
    <text evidence="5">The sequence shown here is derived from an EMBL/GenBank/DDBJ whole genome shotgun (WGS) entry which is preliminary data.</text>
</comment>
<protein>
    <recommendedName>
        <fullName evidence="4">HTH TFE/IIEalpha-type domain-containing protein</fullName>
    </recommendedName>
</protein>